<evidence type="ECO:0000259" key="2">
    <source>
        <dbReference type="Pfam" id="PF04773"/>
    </source>
</evidence>
<evidence type="ECO:0000256" key="1">
    <source>
        <dbReference type="SAM" id="Phobius"/>
    </source>
</evidence>
<comment type="caution">
    <text evidence="4">The sequence shown here is derived from an EMBL/GenBank/DDBJ whole genome shotgun (WGS) entry which is preliminary data.</text>
</comment>
<protein>
    <submittedName>
        <fullName evidence="4">FecR domain-containing protein</fullName>
    </submittedName>
</protein>
<accession>A0ABU9Y3H9</accession>
<dbReference type="PANTHER" id="PTHR30273:SF2">
    <property type="entry name" value="PROTEIN FECR"/>
    <property type="match status" value="1"/>
</dbReference>
<name>A0ABU9Y3H9_9SPHN</name>
<dbReference type="Gene3D" id="3.55.50.30">
    <property type="match status" value="1"/>
</dbReference>
<dbReference type="InterPro" id="IPR012373">
    <property type="entry name" value="Ferrdict_sens_TM"/>
</dbReference>
<dbReference type="Pfam" id="PF04773">
    <property type="entry name" value="FecR"/>
    <property type="match status" value="1"/>
</dbReference>
<sequence>MIDSGSDARLDAEAQAWLVRLRAGNPGDQTAFEDWFIADPAHADAYERVLATWDAAGRLGQGHPAQRRGRSSRSIFMVVALAVLVIAGMAALSYAGLGQTPAEAITLSSRVGEIRTARLGDGTAVTLDTDTVIEATMSARERRVRLVRGRARFAVAPGTGRPLVIVAAPGSVSAADARLDIALIDMSMTVAVLGGYADIHPEHGAALRLDRGQNVAIGADPALAPQPVSAAATHWPSGMLTFENAPLAQVVREANRYNVTQISLVGGTVQALRFSGTFRPTDPSSLARMLAAAFHLRLTRDAAGTYLLSLPPQASPTPAK</sequence>
<gene>
    <name evidence="4" type="ORF">ABC974_11880</name>
</gene>
<dbReference type="Pfam" id="PF16220">
    <property type="entry name" value="DUF4880"/>
    <property type="match status" value="1"/>
</dbReference>
<feature type="domain" description="FecR N-terminal" evidence="3">
    <location>
        <begin position="13"/>
        <end position="50"/>
    </location>
</feature>
<organism evidence="4 5">
    <name type="scientific">Sphingomonas oligophenolica</name>
    <dbReference type="NCBI Taxonomy" id="301154"/>
    <lineage>
        <taxon>Bacteria</taxon>
        <taxon>Pseudomonadati</taxon>
        <taxon>Pseudomonadota</taxon>
        <taxon>Alphaproteobacteria</taxon>
        <taxon>Sphingomonadales</taxon>
        <taxon>Sphingomonadaceae</taxon>
        <taxon>Sphingomonas</taxon>
    </lineage>
</organism>
<dbReference type="PANTHER" id="PTHR30273">
    <property type="entry name" value="PERIPLASMIC SIGNAL SENSOR AND SIGMA FACTOR ACTIVATOR FECR-RELATED"/>
    <property type="match status" value="1"/>
</dbReference>
<evidence type="ECO:0000313" key="5">
    <source>
        <dbReference type="Proteomes" id="UP001419910"/>
    </source>
</evidence>
<evidence type="ECO:0000259" key="3">
    <source>
        <dbReference type="Pfam" id="PF16220"/>
    </source>
</evidence>
<feature type="domain" description="FecR protein" evidence="2">
    <location>
        <begin position="106"/>
        <end position="196"/>
    </location>
</feature>
<dbReference type="PIRSF" id="PIRSF018266">
    <property type="entry name" value="FecR"/>
    <property type="match status" value="1"/>
</dbReference>
<keyword evidence="1" id="KW-0472">Membrane</keyword>
<proteinExistence type="predicted"/>
<dbReference type="InterPro" id="IPR032623">
    <property type="entry name" value="FecR_N"/>
</dbReference>
<keyword evidence="5" id="KW-1185">Reference proteome</keyword>
<feature type="transmembrane region" description="Helical" evidence="1">
    <location>
        <begin position="75"/>
        <end position="97"/>
    </location>
</feature>
<dbReference type="Gene3D" id="2.60.120.1440">
    <property type="match status" value="1"/>
</dbReference>
<reference evidence="4 5" key="1">
    <citation type="submission" date="2024-05" db="EMBL/GenBank/DDBJ databases">
        <authorList>
            <person name="Liu Q."/>
            <person name="Xin Y.-H."/>
        </authorList>
    </citation>
    <scope>NUCLEOTIDE SEQUENCE [LARGE SCALE GENOMIC DNA]</scope>
    <source>
        <strain evidence="4 5">CGMCC 1.10181</strain>
    </source>
</reference>
<keyword evidence="1" id="KW-0812">Transmembrane</keyword>
<dbReference type="RefSeq" id="WP_343888991.1">
    <property type="nucleotide sequence ID" value="NZ_BAAAEH010000016.1"/>
</dbReference>
<dbReference type="EMBL" id="JBDIME010000008">
    <property type="protein sequence ID" value="MEN2790329.1"/>
    <property type="molecule type" value="Genomic_DNA"/>
</dbReference>
<keyword evidence="1" id="KW-1133">Transmembrane helix</keyword>
<dbReference type="Proteomes" id="UP001419910">
    <property type="component" value="Unassembled WGS sequence"/>
</dbReference>
<evidence type="ECO:0000313" key="4">
    <source>
        <dbReference type="EMBL" id="MEN2790329.1"/>
    </source>
</evidence>
<dbReference type="InterPro" id="IPR006860">
    <property type="entry name" value="FecR"/>
</dbReference>